<keyword evidence="5" id="KW-1185">Reference proteome</keyword>
<evidence type="ECO:0000259" key="2">
    <source>
        <dbReference type="PROSITE" id="PS50174"/>
    </source>
</evidence>
<dbReference type="OMA" id="GIVECIQ"/>
<proteinExistence type="predicted"/>
<dbReference type="EMBL" id="CAJNNV010022965">
    <property type="protein sequence ID" value="CAE8608420.1"/>
    <property type="molecule type" value="Genomic_DNA"/>
</dbReference>
<dbReference type="PANTHER" id="PTHR23149:SF9">
    <property type="entry name" value="G PATCH DOMAIN-CONTAINING PROTEIN 4"/>
    <property type="match status" value="1"/>
</dbReference>
<evidence type="ECO:0000313" key="4">
    <source>
        <dbReference type="EMBL" id="CAE8694221.1"/>
    </source>
</evidence>
<evidence type="ECO:0000313" key="3">
    <source>
        <dbReference type="EMBL" id="CAE8608420.1"/>
    </source>
</evidence>
<reference evidence="3" key="1">
    <citation type="submission" date="2021-02" db="EMBL/GenBank/DDBJ databases">
        <authorList>
            <person name="Dougan E. K."/>
            <person name="Rhodes N."/>
            <person name="Thang M."/>
            <person name="Chan C."/>
        </authorList>
    </citation>
    <scope>NUCLEOTIDE SEQUENCE</scope>
</reference>
<dbReference type="Proteomes" id="UP000654075">
    <property type="component" value="Unassembled WGS sequence"/>
</dbReference>
<dbReference type="PROSITE" id="PS50174">
    <property type="entry name" value="G_PATCH"/>
    <property type="match status" value="1"/>
</dbReference>
<dbReference type="GO" id="GO:0003676">
    <property type="term" value="F:nucleic acid binding"/>
    <property type="evidence" value="ECO:0007669"/>
    <property type="project" value="InterPro"/>
</dbReference>
<dbReference type="InterPro" id="IPR000467">
    <property type="entry name" value="G_patch_dom"/>
</dbReference>
<evidence type="ECO:0000256" key="1">
    <source>
        <dbReference type="SAM" id="MobiDB-lite"/>
    </source>
</evidence>
<dbReference type="SMART" id="SM00443">
    <property type="entry name" value="G_patch"/>
    <property type="match status" value="1"/>
</dbReference>
<feature type="compositionally biased region" description="Acidic residues" evidence="1">
    <location>
        <begin position="101"/>
        <end position="110"/>
    </location>
</feature>
<feature type="region of interest" description="Disordered" evidence="1">
    <location>
        <begin position="96"/>
        <end position="118"/>
    </location>
</feature>
<dbReference type="EMBL" id="CAJNNW010028008">
    <property type="protein sequence ID" value="CAE8694221.1"/>
    <property type="molecule type" value="Genomic_DNA"/>
</dbReference>
<evidence type="ECO:0000313" key="5">
    <source>
        <dbReference type="Proteomes" id="UP000654075"/>
    </source>
</evidence>
<dbReference type="PANTHER" id="PTHR23149">
    <property type="entry name" value="G PATCH DOMAIN CONTAINING PROTEIN"/>
    <property type="match status" value="1"/>
</dbReference>
<name>A0A813F6J9_POLGL</name>
<feature type="domain" description="G-patch" evidence="2">
    <location>
        <begin position="22"/>
        <end position="68"/>
    </location>
</feature>
<comment type="caution">
    <text evidence="3">The sequence shown here is derived from an EMBL/GenBank/DDBJ whole genome shotgun (WGS) entry which is preliminary data.</text>
</comment>
<dbReference type="Pfam" id="PF01585">
    <property type="entry name" value="G-patch"/>
    <property type="match status" value="1"/>
</dbReference>
<dbReference type="Proteomes" id="UP000626109">
    <property type="component" value="Unassembled WGS sequence"/>
</dbReference>
<dbReference type="AlphaFoldDB" id="A0A813F6J9"/>
<dbReference type="OrthoDB" id="29523at2759"/>
<accession>A0A813F6J9</accession>
<gene>
    <name evidence="3" type="ORF">PGLA1383_LOCUS26281</name>
    <name evidence="4" type="ORF">PGLA2088_LOCUS28742</name>
</gene>
<dbReference type="GO" id="GO:0005730">
    <property type="term" value="C:nucleolus"/>
    <property type="evidence" value="ECO:0007669"/>
    <property type="project" value="TreeGrafter"/>
</dbReference>
<protein>
    <recommendedName>
        <fullName evidence="2">G-patch domain-containing protein</fullName>
    </recommendedName>
</protein>
<sequence length="142" mass="15869">MASKYRLRLAACSGISSGRPFESDVGKKILMKYGWKEGEGLGRLSNGRTAPIQAQRRELKEGLGQEKRKSEDQWDNWWGDVFNSVAKNMTITNSKITVETSGEDSSDEEDAKDRKDGLKITGIKKAGVMQGKLRRVMRQDTG</sequence>
<dbReference type="InterPro" id="IPR050656">
    <property type="entry name" value="PINX1"/>
</dbReference>
<organism evidence="3 5">
    <name type="scientific">Polarella glacialis</name>
    <name type="common">Dinoflagellate</name>
    <dbReference type="NCBI Taxonomy" id="89957"/>
    <lineage>
        <taxon>Eukaryota</taxon>
        <taxon>Sar</taxon>
        <taxon>Alveolata</taxon>
        <taxon>Dinophyceae</taxon>
        <taxon>Suessiales</taxon>
        <taxon>Suessiaceae</taxon>
        <taxon>Polarella</taxon>
    </lineage>
</organism>